<dbReference type="InterPro" id="IPR011791">
    <property type="entry name" value="CadR-PbrR"/>
</dbReference>
<dbReference type="PANTHER" id="PTHR30204">
    <property type="entry name" value="REDOX-CYCLING DRUG-SENSING TRANSCRIPTIONAL ACTIVATOR SOXR"/>
    <property type="match status" value="1"/>
</dbReference>
<feature type="coiled-coil region" evidence="2">
    <location>
        <begin position="85"/>
        <end position="119"/>
    </location>
</feature>
<dbReference type="Proteomes" id="UP001596270">
    <property type="component" value="Unassembled WGS sequence"/>
</dbReference>
<dbReference type="NCBIfam" id="TIGR02047">
    <property type="entry name" value="CadR-PbrR"/>
    <property type="match status" value="1"/>
</dbReference>
<keyword evidence="2" id="KW-0175">Coiled coil</keyword>
<dbReference type="SUPFAM" id="SSF46955">
    <property type="entry name" value="Putative DNA-binding domain"/>
    <property type="match status" value="1"/>
</dbReference>
<dbReference type="Gene3D" id="1.10.1660.10">
    <property type="match status" value="1"/>
</dbReference>
<name>A0ABW1TV48_9BURK</name>
<dbReference type="RefSeq" id="WP_371435762.1">
    <property type="nucleotide sequence ID" value="NZ_JBHSRS010000013.1"/>
</dbReference>
<accession>A0ABW1TV48</accession>
<dbReference type="CDD" id="cd04784">
    <property type="entry name" value="HTH_CadR-PbrR"/>
    <property type="match status" value="1"/>
</dbReference>
<dbReference type="PROSITE" id="PS50937">
    <property type="entry name" value="HTH_MERR_2"/>
    <property type="match status" value="1"/>
</dbReference>
<organism evidence="4 5">
    <name type="scientific">Polaromonas aquatica</name>
    <dbReference type="NCBI Taxonomy" id="332657"/>
    <lineage>
        <taxon>Bacteria</taxon>
        <taxon>Pseudomonadati</taxon>
        <taxon>Pseudomonadota</taxon>
        <taxon>Betaproteobacteria</taxon>
        <taxon>Burkholderiales</taxon>
        <taxon>Comamonadaceae</taxon>
        <taxon>Polaromonas</taxon>
    </lineage>
</organism>
<keyword evidence="5" id="KW-1185">Reference proteome</keyword>
<dbReference type="InterPro" id="IPR000551">
    <property type="entry name" value="MerR-type_HTH_dom"/>
</dbReference>
<sequence>MLRIGELAKRADCQVQTIRFYETEGLLLEPARSGGNFRLYDENHLERLLFIRRCRSRDMTLDEIRNLLTFRDRPELDCGEVNELVDAHIVQVRSKIRELKALEQQLIKLRRSCDTVRSARECGILSGLAQAL</sequence>
<dbReference type="PRINTS" id="PR00040">
    <property type="entry name" value="HTHMERR"/>
</dbReference>
<dbReference type="Pfam" id="PF13411">
    <property type="entry name" value="MerR_1"/>
    <property type="match status" value="1"/>
</dbReference>
<evidence type="ECO:0000256" key="2">
    <source>
        <dbReference type="SAM" id="Coils"/>
    </source>
</evidence>
<gene>
    <name evidence="4" type="primary">cadR</name>
    <name evidence="4" type="ORF">ACFQND_06080</name>
</gene>
<dbReference type="InterPro" id="IPR009061">
    <property type="entry name" value="DNA-bd_dom_put_sf"/>
</dbReference>
<dbReference type="PANTHER" id="PTHR30204:SF92">
    <property type="entry name" value="HTH-TYPE TRANSCRIPTIONAL REGULATOR ZNTR"/>
    <property type="match status" value="1"/>
</dbReference>
<evidence type="ECO:0000256" key="1">
    <source>
        <dbReference type="ARBA" id="ARBA00023125"/>
    </source>
</evidence>
<keyword evidence="1" id="KW-0238">DNA-binding</keyword>
<comment type="caution">
    <text evidence="4">The sequence shown here is derived from an EMBL/GenBank/DDBJ whole genome shotgun (WGS) entry which is preliminary data.</text>
</comment>
<feature type="domain" description="HTH merR-type" evidence="3">
    <location>
        <begin position="1"/>
        <end position="70"/>
    </location>
</feature>
<evidence type="ECO:0000313" key="4">
    <source>
        <dbReference type="EMBL" id="MFC6280799.1"/>
    </source>
</evidence>
<proteinExistence type="predicted"/>
<evidence type="ECO:0000259" key="3">
    <source>
        <dbReference type="PROSITE" id="PS50937"/>
    </source>
</evidence>
<dbReference type="SMART" id="SM00422">
    <property type="entry name" value="HTH_MERR"/>
    <property type="match status" value="1"/>
</dbReference>
<dbReference type="EMBL" id="JBHSRS010000013">
    <property type="protein sequence ID" value="MFC6280799.1"/>
    <property type="molecule type" value="Genomic_DNA"/>
</dbReference>
<protein>
    <submittedName>
        <fullName evidence="4">Cd(II)/Pb(II)-responsive transcriptional regulator</fullName>
    </submittedName>
</protein>
<dbReference type="InterPro" id="IPR047057">
    <property type="entry name" value="MerR_fam"/>
</dbReference>
<evidence type="ECO:0000313" key="5">
    <source>
        <dbReference type="Proteomes" id="UP001596270"/>
    </source>
</evidence>
<reference evidence="5" key="1">
    <citation type="journal article" date="2019" name="Int. J. Syst. Evol. Microbiol.">
        <title>The Global Catalogue of Microorganisms (GCM) 10K type strain sequencing project: providing services to taxonomists for standard genome sequencing and annotation.</title>
        <authorList>
            <consortium name="The Broad Institute Genomics Platform"/>
            <consortium name="The Broad Institute Genome Sequencing Center for Infectious Disease"/>
            <person name="Wu L."/>
            <person name="Ma J."/>
        </authorList>
    </citation>
    <scope>NUCLEOTIDE SEQUENCE [LARGE SCALE GENOMIC DNA]</scope>
    <source>
        <strain evidence="5">CCUG 39402</strain>
    </source>
</reference>